<keyword evidence="4" id="KW-1185">Reference proteome</keyword>
<dbReference type="EMBL" id="JBHRZH010000019">
    <property type="protein sequence ID" value="MFC3763597.1"/>
    <property type="molecule type" value="Genomic_DNA"/>
</dbReference>
<keyword evidence="2" id="KW-0472">Membrane</keyword>
<evidence type="ECO:0000313" key="4">
    <source>
        <dbReference type="Proteomes" id="UP001595699"/>
    </source>
</evidence>
<feature type="compositionally biased region" description="Pro residues" evidence="1">
    <location>
        <begin position="340"/>
        <end position="350"/>
    </location>
</feature>
<evidence type="ECO:0000256" key="2">
    <source>
        <dbReference type="SAM" id="Phobius"/>
    </source>
</evidence>
<dbReference type="Gene3D" id="3.30.200.20">
    <property type="entry name" value="Phosphorylase Kinase, domain 1"/>
    <property type="match status" value="1"/>
</dbReference>
<evidence type="ECO:0000313" key="3">
    <source>
        <dbReference type="EMBL" id="MFC3763597.1"/>
    </source>
</evidence>
<feature type="compositionally biased region" description="Basic and acidic residues" evidence="1">
    <location>
        <begin position="435"/>
        <end position="450"/>
    </location>
</feature>
<feature type="compositionally biased region" description="Low complexity" evidence="1">
    <location>
        <begin position="399"/>
        <end position="422"/>
    </location>
</feature>
<feature type="region of interest" description="Disordered" evidence="1">
    <location>
        <begin position="390"/>
        <end position="450"/>
    </location>
</feature>
<dbReference type="RefSeq" id="WP_205115701.1">
    <property type="nucleotide sequence ID" value="NZ_JAFBCM010000001.1"/>
</dbReference>
<keyword evidence="3" id="KW-0418">Kinase</keyword>
<feature type="transmembrane region" description="Helical" evidence="2">
    <location>
        <begin position="362"/>
        <end position="383"/>
    </location>
</feature>
<dbReference type="Gene3D" id="1.10.510.10">
    <property type="entry name" value="Transferase(Phosphotransferase) domain 1"/>
    <property type="match status" value="1"/>
</dbReference>
<keyword evidence="3" id="KW-0808">Transferase</keyword>
<keyword evidence="2" id="KW-1133">Transmembrane helix</keyword>
<sequence length="569" mass="59307">MQPTDVDPGAMLAGRYRVVELLAETPGSNGVARMWRAVDEVLSRSVVVHVLAIDDPRTAPLLEAARRAATVTDVRFIRVLDATQDDGVAYVVREWVHGRNLATLLAEGPLPPRHAGLLIREAAEALANAHEQGLSHGRLDPDSLVITDTGAIKIVGLSTQAALTESQGGPDTDKARKDALGLGRLLYAALTARWPSGPRSGLGAGPRAADGSLMSPRQCRAGVPKLLDEITERILTDRPRHGAPLTSPQEIAAALTDAVGVTPPDGVLPPAGAGARDAGVDDATVAGLPMGADDSTQALFNGRRDNALASAGAANEVARADRTQADPRQNGAGRGGLPPGYAPPQRPPAQPYRRPGPRWTRIAIILVAAVFLIAVVLFAYQLARNAFETGNEGNGNGDNGNDPSTTPSATASAPGAGTKIAIAGGGSFDPQPKGSGDENPDKVPDAYDNKTDTAWFTKEYRDSRLDITKPGVGMWIDLGSAQDIGSVDLSLLGQGTTLELRAAPEDATAAPTELSGWSAPFGTESGAGGKVTIEPAEPVRSRFVLIWMTVLPPDGDNLRGGVSEVVVRR</sequence>
<proteinExistence type="predicted"/>
<dbReference type="SUPFAM" id="SSF56112">
    <property type="entry name" value="Protein kinase-like (PK-like)"/>
    <property type="match status" value="1"/>
</dbReference>
<feature type="region of interest" description="Disordered" evidence="1">
    <location>
        <begin position="311"/>
        <end position="354"/>
    </location>
</feature>
<dbReference type="Proteomes" id="UP001595699">
    <property type="component" value="Unassembled WGS sequence"/>
</dbReference>
<reference evidence="4" key="1">
    <citation type="journal article" date="2019" name="Int. J. Syst. Evol. Microbiol.">
        <title>The Global Catalogue of Microorganisms (GCM) 10K type strain sequencing project: providing services to taxonomists for standard genome sequencing and annotation.</title>
        <authorList>
            <consortium name="The Broad Institute Genomics Platform"/>
            <consortium name="The Broad Institute Genome Sequencing Center for Infectious Disease"/>
            <person name="Wu L."/>
            <person name="Ma J."/>
        </authorList>
    </citation>
    <scope>NUCLEOTIDE SEQUENCE [LARGE SCALE GENOMIC DNA]</scope>
    <source>
        <strain evidence="4">CGMCC 4.7241</strain>
    </source>
</reference>
<evidence type="ECO:0000256" key="1">
    <source>
        <dbReference type="SAM" id="MobiDB-lite"/>
    </source>
</evidence>
<keyword evidence="2" id="KW-0812">Transmembrane</keyword>
<comment type="caution">
    <text evidence="3">The sequence shown here is derived from an EMBL/GenBank/DDBJ whole genome shotgun (WGS) entry which is preliminary data.</text>
</comment>
<dbReference type="InterPro" id="IPR011009">
    <property type="entry name" value="Kinase-like_dom_sf"/>
</dbReference>
<dbReference type="GO" id="GO:0016301">
    <property type="term" value="F:kinase activity"/>
    <property type="evidence" value="ECO:0007669"/>
    <property type="project" value="UniProtKB-KW"/>
</dbReference>
<gene>
    <name evidence="3" type="ORF">ACFOUW_22350</name>
</gene>
<name>A0ABV7YF71_9ACTN</name>
<accession>A0ABV7YF71</accession>
<organism evidence="3 4">
    <name type="scientific">Tenggerimyces flavus</name>
    <dbReference type="NCBI Taxonomy" id="1708749"/>
    <lineage>
        <taxon>Bacteria</taxon>
        <taxon>Bacillati</taxon>
        <taxon>Actinomycetota</taxon>
        <taxon>Actinomycetes</taxon>
        <taxon>Propionibacteriales</taxon>
        <taxon>Nocardioidaceae</taxon>
        <taxon>Tenggerimyces</taxon>
    </lineage>
</organism>
<dbReference type="CDD" id="cd13973">
    <property type="entry name" value="PK_MviN-like"/>
    <property type="match status" value="1"/>
</dbReference>
<protein>
    <submittedName>
        <fullName evidence="3">Protein kinase family protein</fullName>
    </submittedName>
</protein>